<dbReference type="InterPro" id="IPR006931">
    <property type="entry name" value="Calcipressin"/>
</dbReference>
<dbReference type="PANTHER" id="PTHR10300:SF14">
    <property type="entry name" value="PROTEIN SARAH"/>
    <property type="match status" value="1"/>
</dbReference>
<evidence type="ECO:0000313" key="2">
    <source>
        <dbReference type="EMBL" id="OBZ75543.1"/>
    </source>
</evidence>
<dbReference type="AlphaFoldDB" id="A0A1C7MF81"/>
<dbReference type="GO" id="GO:0005634">
    <property type="term" value="C:nucleus"/>
    <property type="evidence" value="ECO:0007669"/>
    <property type="project" value="TreeGrafter"/>
</dbReference>
<dbReference type="GO" id="GO:0005737">
    <property type="term" value="C:cytoplasm"/>
    <property type="evidence" value="ECO:0007669"/>
    <property type="project" value="TreeGrafter"/>
</dbReference>
<protein>
    <submittedName>
        <fullName evidence="2">Uncharacterized protein</fullName>
    </submittedName>
</protein>
<dbReference type="GO" id="GO:0019722">
    <property type="term" value="P:calcium-mediated signaling"/>
    <property type="evidence" value="ECO:0007669"/>
    <property type="project" value="InterPro"/>
</dbReference>
<evidence type="ECO:0000313" key="3">
    <source>
        <dbReference type="Proteomes" id="UP000092993"/>
    </source>
</evidence>
<reference evidence="2 3" key="1">
    <citation type="submission" date="2016-03" db="EMBL/GenBank/DDBJ databases">
        <title>Whole genome sequencing of Grifola frondosa 9006-11.</title>
        <authorList>
            <person name="Min B."/>
            <person name="Park H."/>
            <person name="Kim J.-G."/>
            <person name="Cho H."/>
            <person name="Oh Y.-L."/>
            <person name="Kong W.-S."/>
            <person name="Choi I.-G."/>
        </authorList>
    </citation>
    <scope>NUCLEOTIDE SEQUENCE [LARGE SCALE GENOMIC DNA]</scope>
    <source>
        <strain evidence="2 3">9006-11</strain>
    </source>
</reference>
<evidence type="ECO:0000256" key="1">
    <source>
        <dbReference type="ARBA" id="ARBA00008209"/>
    </source>
</evidence>
<dbReference type="GO" id="GO:0008597">
    <property type="term" value="F:calcium-dependent protein serine/threonine phosphatase regulator activity"/>
    <property type="evidence" value="ECO:0007669"/>
    <property type="project" value="TreeGrafter"/>
</dbReference>
<dbReference type="Proteomes" id="UP000092993">
    <property type="component" value="Unassembled WGS sequence"/>
</dbReference>
<proteinExistence type="inferred from homology"/>
<comment type="caution">
    <text evidence="2">The sequence shown here is derived from an EMBL/GenBank/DDBJ whole genome shotgun (WGS) entry which is preliminary data.</text>
</comment>
<gene>
    <name evidence="2" type="ORF">A0H81_04860</name>
</gene>
<sequence>MMPEDAKEDNDGLVLGEVQHSPGVILRVYRADPTPVESSDIEEHNNHFLRPPVNEKNFLISPPGSPPVGWEPIREDPPNVTPLAHDLIAAYASLNFKPSAPAEVRVWRSYLHRRKALVSALRFVVVISSRYLSTYIKHLPSAYFLSVIRYSHDIGLSREFLVLTAHLCLLAHLYEQSSSLVYDFTCPVARHKVRLLLNFIGCPHYKPPVYRFVTRTCPQLRASPTGVLVNH</sequence>
<dbReference type="EMBL" id="LUGG01000004">
    <property type="protein sequence ID" value="OBZ75543.1"/>
    <property type="molecule type" value="Genomic_DNA"/>
</dbReference>
<name>A0A1C7MF81_GRIFR</name>
<accession>A0A1C7MF81</accession>
<organism evidence="2 3">
    <name type="scientific">Grifola frondosa</name>
    <name type="common">Maitake</name>
    <name type="synonym">Polyporus frondosus</name>
    <dbReference type="NCBI Taxonomy" id="5627"/>
    <lineage>
        <taxon>Eukaryota</taxon>
        <taxon>Fungi</taxon>
        <taxon>Dikarya</taxon>
        <taxon>Basidiomycota</taxon>
        <taxon>Agaricomycotina</taxon>
        <taxon>Agaricomycetes</taxon>
        <taxon>Polyporales</taxon>
        <taxon>Grifolaceae</taxon>
        <taxon>Grifola</taxon>
    </lineage>
</organism>
<dbReference type="STRING" id="5627.A0A1C7MF81"/>
<keyword evidence="3" id="KW-1185">Reference proteome</keyword>
<dbReference type="OrthoDB" id="17212at2759"/>
<dbReference type="Pfam" id="PF04847">
    <property type="entry name" value="Calcipressin"/>
    <property type="match status" value="1"/>
</dbReference>
<dbReference type="PANTHER" id="PTHR10300">
    <property type="entry name" value="CALCIPRESSIN"/>
    <property type="match status" value="1"/>
</dbReference>
<comment type="similarity">
    <text evidence="1">Belongs to the RCAN family.</text>
</comment>